<feature type="region of interest" description="Disordered" evidence="1">
    <location>
        <begin position="117"/>
        <end position="139"/>
    </location>
</feature>
<dbReference type="PROSITE" id="PS51688">
    <property type="entry name" value="ICA"/>
    <property type="match status" value="1"/>
</dbReference>
<accession>A0A856HZ25</accession>
<name>A0A856HZ25_9FIRM</name>
<dbReference type="Pfam" id="PF13884">
    <property type="entry name" value="Peptidase_S74"/>
    <property type="match status" value="1"/>
</dbReference>
<evidence type="ECO:0000313" key="3">
    <source>
        <dbReference type="EMBL" id="QCI59086.2"/>
    </source>
</evidence>
<dbReference type="Proteomes" id="UP000298642">
    <property type="component" value="Chromosome"/>
</dbReference>
<evidence type="ECO:0000259" key="2">
    <source>
        <dbReference type="PROSITE" id="PS51688"/>
    </source>
</evidence>
<keyword evidence="4" id="KW-1185">Reference proteome</keyword>
<feature type="compositionally biased region" description="Basic and acidic residues" evidence="1">
    <location>
        <begin position="128"/>
        <end position="137"/>
    </location>
</feature>
<dbReference type="InterPro" id="IPR030392">
    <property type="entry name" value="S74_ICA"/>
</dbReference>
<reference evidence="4" key="1">
    <citation type="submission" date="2018-12" db="EMBL/GenBank/DDBJ databases">
        <title>Dusodibacter welbiota gen. nov., sp. nov., isolated from human faeces and emended description of the Oscillibacter genus.</title>
        <authorList>
            <person name="Le Roy T."/>
            <person name="Van der Smissen P."/>
            <person name="Delzenne N."/>
            <person name="Muccioli G."/>
            <person name="Collet J.F."/>
            <person name="Cani P.D."/>
        </authorList>
    </citation>
    <scope>NUCLEOTIDE SEQUENCE [LARGE SCALE GENOMIC DNA]</scope>
    <source>
        <strain evidence="4">J115</strain>
    </source>
</reference>
<dbReference type="EMBL" id="CP034413">
    <property type="protein sequence ID" value="QCI59086.2"/>
    <property type="molecule type" value="Genomic_DNA"/>
</dbReference>
<feature type="compositionally biased region" description="Acidic residues" evidence="1">
    <location>
        <begin position="118"/>
        <end position="127"/>
    </location>
</feature>
<proteinExistence type="predicted"/>
<organism evidence="3 4">
    <name type="scientific">Dysosmobacter welbionis</name>
    <dbReference type="NCBI Taxonomy" id="2093857"/>
    <lineage>
        <taxon>Bacteria</taxon>
        <taxon>Bacillati</taxon>
        <taxon>Bacillota</taxon>
        <taxon>Clostridia</taxon>
        <taxon>Eubacteriales</taxon>
        <taxon>Oscillospiraceae</taxon>
        <taxon>Dysosmobacter</taxon>
    </lineage>
</organism>
<dbReference type="Gene3D" id="1.10.10.10">
    <property type="entry name" value="Winged helix-like DNA-binding domain superfamily/Winged helix DNA-binding domain"/>
    <property type="match status" value="1"/>
</dbReference>
<dbReference type="AlphaFoldDB" id="A0A856HZ25"/>
<dbReference type="InterPro" id="IPR036388">
    <property type="entry name" value="WH-like_DNA-bd_sf"/>
</dbReference>
<gene>
    <name evidence="3" type="ORF">EIO64_07535</name>
</gene>
<protein>
    <submittedName>
        <fullName evidence="3">Tail fiber domain-containing protein</fullName>
    </submittedName>
</protein>
<sequence length="456" mass="48919">MSDKFFLGPHVGELETGDIPANISRVNLSVDSDHYYTAGDDTGRAIEVTCPWGTQEMANSILAAISGKTYQPYTATDALLDPAAEIGDAVTVGGYYSVIASINNLFDRACAPTISAPESDEIDDEYPYESKERRETNRQLAQTHSLITKTAEEIRLEVANEIDGLSASISVQLDSITSTVQGLGNQVSQIQQTVNSITLDVTNGTASSQIRLEINGITVASQTIRFTGDVVFESDLSDGTTLISGGCIRTGEISANYIHLGGKMDVYRTASGSSFGGYIGYMSGMTASGSSTAGIAIASSNEAAVVICTTNGARMGYDGVSTVVCTSTQVSITGDTVFINGEPATTSDARLKTEKQYDVEKYLGVFDRLKPCTFVYDGHKRRHFGLIAQEVQEALADEGIPESDFAALCTELPSEEHPDGLYTLRYGEIQIMAIAKIQQLEKKIKDLEGKLNGRFD</sequence>
<dbReference type="RefSeq" id="WP_158629727.1">
    <property type="nucleotide sequence ID" value="NZ_CP034413.3"/>
</dbReference>
<evidence type="ECO:0000256" key="1">
    <source>
        <dbReference type="SAM" id="MobiDB-lite"/>
    </source>
</evidence>
<evidence type="ECO:0000313" key="4">
    <source>
        <dbReference type="Proteomes" id="UP000298642"/>
    </source>
</evidence>
<feature type="domain" description="Peptidase S74" evidence="2">
    <location>
        <begin position="347"/>
        <end position="451"/>
    </location>
</feature>
<dbReference type="KEGG" id="obj:EIO64_07535"/>